<dbReference type="AlphaFoldDB" id="A0A0A2JVY3"/>
<dbReference type="GeneID" id="27678257"/>
<keyword evidence="2" id="KW-1185">Reference proteome</keyword>
<evidence type="ECO:0000313" key="2">
    <source>
        <dbReference type="Proteomes" id="UP000030143"/>
    </source>
</evidence>
<organism evidence="1 2">
    <name type="scientific">Penicillium expansum</name>
    <name type="common">Blue mold rot fungus</name>
    <dbReference type="NCBI Taxonomy" id="27334"/>
    <lineage>
        <taxon>Eukaryota</taxon>
        <taxon>Fungi</taxon>
        <taxon>Dikarya</taxon>
        <taxon>Ascomycota</taxon>
        <taxon>Pezizomycotina</taxon>
        <taxon>Eurotiomycetes</taxon>
        <taxon>Eurotiomycetidae</taxon>
        <taxon>Eurotiales</taxon>
        <taxon>Aspergillaceae</taxon>
        <taxon>Penicillium</taxon>
    </lineage>
</organism>
<reference evidence="1 2" key="1">
    <citation type="journal article" date="2015" name="Mol. Plant Microbe Interact.">
        <title>Genome, transcriptome, and functional analyses of Penicillium expansum provide new insights into secondary metabolism and pathogenicity.</title>
        <authorList>
            <person name="Ballester A.R."/>
            <person name="Marcet-Houben M."/>
            <person name="Levin E."/>
            <person name="Sela N."/>
            <person name="Selma-Lazaro C."/>
            <person name="Carmona L."/>
            <person name="Wisniewski M."/>
            <person name="Droby S."/>
            <person name="Gonzalez-Candelas L."/>
            <person name="Gabaldon T."/>
        </authorList>
    </citation>
    <scope>NUCLEOTIDE SEQUENCE [LARGE SCALE GENOMIC DNA]</scope>
    <source>
        <strain evidence="1 2">MD-8</strain>
    </source>
</reference>
<protein>
    <submittedName>
        <fullName evidence="1">Uncharacterized protein</fullName>
    </submittedName>
</protein>
<name>A0A0A2JVY3_PENEN</name>
<comment type="caution">
    <text evidence="1">The sequence shown here is derived from an EMBL/GenBank/DDBJ whole genome shotgun (WGS) entry which is preliminary data.</text>
</comment>
<dbReference type="RefSeq" id="XP_016600759.1">
    <property type="nucleotide sequence ID" value="XM_016742838.1"/>
</dbReference>
<sequence>MTPVYKYYVLPGNFEFKYYLSIMANILENRFASRLNIFTLLRACFGPGRIIPPKTQERLNRPSHMNGSKYVQEENPKRTIGALDASPNGQTSDFTITRVISINYDAKGSMVLIEFGSEEGEKQGWYEYEEIRKNHGMSEALAKFQPTWDLAKPAGHQLRG</sequence>
<evidence type="ECO:0000313" key="1">
    <source>
        <dbReference type="EMBL" id="KGO59607.1"/>
    </source>
</evidence>
<proteinExistence type="predicted"/>
<dbReference type="EMBL" id="JQFZ01000092">
    <property type="protein sequence ID" value="KGO59607.1"/>
    <property type="molecule type" value="Genomic_DNA"/>
</dbReference>
<gene>
    <name evidence="1" type="ORF">PEX2_055640</name>
</gene>
<dbReference type="HOGENOM" id="CLU_1652748_0_0_1"/>
<accession>A0A0A2JVY3</accession>
<dbReference type="Proteomes" id="UP000030143">
    <property type="component" value="Unassembled WGS sequence"/>
</dbReference>